<dbReference type="EMBL" id="JAAMPI010000805">
    <property type="protein sequence ID" value="KAF4628491.1"/>
    <property type="molecule type" value="Genomic_DNA"/>
</dbReference>
<evidence type="ECO:0000313" key="1">
    <source>
        <dbReference type="EMBL" id="KAF4628491.1"/>
    </source>
</evidence>
<protein>
    <submittedName>
        <fullName evidence="1">Uncharacterized protein</fullName>
    </submittedName>
</protein>
<reference evidence="1 2" key="1">
    <citation type="submission" date="2020-03" db="EMBL/GenBank/DDBJ databases">
        <title>Draft Genome Sequence of Cudoniella acicularis.</title>
        <authorList>
            <person name="Buettner E."/>
            <person name="Kellner H."/>
        </authorList>
    </citation>
    <scope>NUCLEOTIDE SEQUENCE [LARGE SCALE GENOMIC DNA]</scope>
    <source>
        <strain evidence="1 2">DSM 108380</strain>
    </source>
</reference>
<proteinExistence type="predicted"/>
<evidence type="ECO:0000313" key="2">
    <source>
        <dbReference type="Proteomes" id="UP000566819"/>
    </source>
</evidence>
<keyword evidence="2" id="KW-1185">Reference proteome</keyword>
<dbReference type="AlphaFoldDB" id="A0A8H4RGW5"/>
<accession>A0A8H4RGW5</accession>
<dbReference type="OrthoDB" id="3560646at2759"/>
<gene>
    <name evidence="1" type="ORF">G7Y89_g9665</name>
</gene>
<sequence>MSAAGINTILEILLTFPPRLHSRIYPTTPSTLNTYNMSYEDRMQKALAELESSSKPNYAVTARKYDLERTTLAKRVKG</sequence>
<name>A0A8H4RGW5_9HELO</name>
<dbReference type="Proteomes" id="UP000566819">
    <property type="component" value="Unassembled WGS sequence"/>
</dbReference>
<organism evidence="1 2">
    <name type="scientific">Cudoniella acicularis</name>
    <dbReference type="NCBI Taxonomy" id="354080"/>
    <lineage>
        <taxon>Eukaryota</taxon>
        <taxon>Fungi</taxon>
        <taxon>Dikarya</taxon>
        <taxon>Ascomycota</taxon>
        <taxon>Pezizomycotina</taxon>
        <taxon>Leotiomycetes</taxon>
        <taxon>Helotiales</taxon>
        <taxon>Tricladiaceae</taxon>
        <taxon>Cudoniella</taxon>
    </lineage>
</organism>
<comment type="caution">
    <text evidence="1">The sequence shown here is derived from an EMBL/GenBank/DDBJ whole genome shotgun (WGS) entry which is preliminary data.</text>
</comment>